<accession>A0ABT0K8Z3</accession>
<protein>
    <submittedName>
        <fullName evidence="3">Phage antirepressor Ant</fullName>
    </submittedName>
</protein>
<keyword evidence="4" id="KW-1185">Reference proteome</keyword>
<dbReference type="RefSeq" id="WP_248944783.1">
    <property type="nucleotide sequence ID" value="NZ_CBCSGY010000004.1"/>
</dbReference>
<proteinExistence type="predicted"/>
<dbReference type="PRINTS" id="PR01994">
    <property type="entry name" value="ANTIREPRESSR"/>
</dbReference>
<organism evidence="3 4">
    <name type="scientific">Serratia silvae</name>
    <dbReference type="NCBI Taxonomy" id="2824122"/>
    <lineage>
        <taxon>Bacteria</taxon>
        <taxon>Pseudomonadati</taxon>
        <taxon>Pseudomonadota</taxon>
        <taxon>Gammaproteobacteria</taxon>
        <taxon>Enterobacterales</taxon>
        <taxon>Yersiniaceae</taxon>
        <taxon>Serratia</taxon>
    </lineage>
</organism>
<dbReference type="InterPro" id="IPR018876">
    <property type="entry name" value="Phage_P22_antirepressor_C"/>
</dbReference>
<reference evidence="3" key="1">
    <citation type="submission" date="2021-04" db="EMBL/GenBank/DDBJ databases">
        <title>Genome sequence of Serratia sp. arafor3.</title>
        <authorList>
            <person name="Besaury L."/>
        </authorList>
    </citation>
    <scope>NUCLEOTIDE SEQUENCE</scope>
    <source>
        <strain evidence="3">Arafor3</strain>
    </source>
</reference>
<dbReference type="EMBL" id="JAGQDC010000003">
    <property type="protein sequence ID" value="MCL1028508.1"/>
    <property type="molecule type" value="Genomic_DNA"/>
</dbReference>
<evidence type="ECO:0000259" key="2">
    <source>
        <dbReference type="Pfam" id="PF10548"/>
    </source>
</evidence>
<name>A0ABT0K8Z3_9GAMM</name>
<dbReference type="Proteomes" id="UP001165275">
    <property type="component" value="Unassembled WGS sequence"/>
</dbReference>
<evidence type="ECO:0000313" key="4">
    <source>
        <dbReference type="Proteomes" id="UP001165275"/>
    </source>
</evidence>
<dbReference type="Pfam" id="PF10547">
    <property type="entry name" value="P22_AR_N"/>
    <property type="match status" value="1"/>
</dbReference>
<comment type="caution">
    <text evidence="3">The sequence shown here is derived from an EMBL/GenBank/DDBJ whole genome shotgun (WGS) entry which is preliminary data.</text>
</comment>
<evidence type="ECO:0000259" key="1">
    <source>
        <dbReference type="Pfam" id="PF10547"/>
    </source>
</evidence>
<evidence type="ECO:0000313" key="3">
    <source>
        <dbReference type="EMBL" id="MCL1028508.1"/>
    </source>
</evidence>
<gene>
    <name evidence="3" type="ORF">KAJ71_05580</name>
</gene>
<feature type="domain" description="Antirepressor protein ant N-terminal" evidence="1">
    <location>
        <begin position="8"/>
        <end position="117"/>
    </location>
</feature>
<dbReference type="Pfam" id="PF10548">
    <property type="entry name" value="P22_AR_C"/>
    <property type="match status" value="1"/>
</dbReference>
<dbReference type="InterPro" id="IPR018875">
    <property type="entry name" value="Antirepressor_Ant_N"/>
</dbReference>
<sequence>MPHLAFSVPFHGSPIYIVKHYGKPYIPMKPIVEGMGMDWQRQRAKLKGQFNTHIKKFTIQPSIDSQPTTFICLALDNFSDWMQTVCPNKVNPQIRDKVIQYQCECDDFLHGSWAKGESRQIPHSATEERTPLQTAVNRITEKYGLSYQAIYKIIHRKLGTKHRDELTERQSIEAIDHLLAKVIAGEFLDKQDDLPASVPKQFTDDELCELCWLWSYTHHMANYMLDVEPILKAAEHRLTGAYYSMPRESIRVRNAARRMLQRETMHIECDQWRDDNWRVLNRMRIDPPAK</sequence>
<feature type="domain" description="Bacteriophage P22 antirepressor protein C-terminal" evidence="2">
    <location>
        <begin position="199"/>
        <end position="267"/>
    </location>
</feature>